<dbReference type="Proteomes" id="UP000288805">
    <property type="component" value="Unassembled WGS sequence"/>
</dbReference>
<reference evidence="1 2" key="1">
    <citation type="journal article" date="2018" name="PLoS Genet.">
        <title>Population sequencing reveals clonal diversity and ancestral inbreeding in the grapevine cultivar Chardonnay.</title>
        <authorList>
            <person name="Roach M.J."/>
            <person name="Johnson D.L."/>
            <person name="Bohlmann J."/>
            <person name="van Vuuren H.J."/>
            <person name="Jones S.J."/>
            <person name="Pretorius I.S."/>
            <person name="Schmidt S.A."/>
            <person name="Borneman A.R."/>
        </authorList>
    </citation>
    <scope>NUCLEOTIDE SEQUENCE [LARGE SCALE GENOMIC DNA]</scope>
    <source>
        <strain evidence="2">cv. Chardonnay</strain>
        <tissue evidence="1">Leaf</tissue>
    </source>
</reference>
<accession>A0A438DID0</accession>
<comment type="caution">
    <text evidence="1">The sequence shown here is derived from an EMBL/GenBank/DDBJ whole genome shotgun (WGS) entry which is preliminary data.</text>
</comment>
<dbReference type="AlphaFoldDB" id="A0A438DID0"/>
<proteinExistence type="predicted"/>
<name>A0A438DID0_VITVI</name>
<organism evidence="1 2">
    <name type="scientific">Vitis vinifera</name>
    <name type="common">Grape</name>
    <dbReference type="NCBI Taxonomy" id="29760"/>
    <lineage>
        <taxon>Eukaryota</taxon>
        <taxon>Viridiplantae</taxon>
        <taxon>Streptophyta</taxon>
        <taxon>Embryophyta</taxon>
        <taxon>Tracheophyta</taxon>
        <taxon>Spermatophyta</taxon>
        <taxon>Magnoliopsida</taxon>
        <taxon>eudicotyledons</taxon>
        <taxon>Gunneridae</taxon>
        <taxon>Pentapetalae</taxon>
        <taxon>rosids</taxon>
        <taxon>Vitales</taxon>
        <taxon>Vitaceae</taxon>
        <taxon>Viteae</taxon>
        <taxon>Vitis</taxon>
    </lineage>
</organism>
<evidence type="ECO:0000313" key="2">
    <source>
        <dbReference type="Proteomes" id="UP000288805"/>
    </source>
</evidence>
<dbReference type="PANTHER" id="PTHR34427:SF5">
    <property type="entry name" value="DUF4283 DOMAIN-CONTAINING PROTEIN"/>
    <property type="match status" value="1"/>
</dbReference>
<protein>
    <submittedName>
        <fullName evidence="1">Uncharacterized protein</fullName>
    </submittedName>
</protein>
<dbReference type="PANTHER" id="PTHR34427">
    <property type="entry name" value="DUF4283 DOMAIN PROTEIN"/>
    <property type="match status" value="1"/>
</dbReference>
<gene>
    <name evidence="1" type="ORF">CK203_085837</name>
</gene>
<evidence type="ECO:0000313" key="1">
    <source>
        <dbReference type="EMBL" id="RVW35230.1"/>
    </source>
</evidence>
<sequence length="238" mass="27216">MVDTLRRLGIDKEGKEGQKDEVMLLKLIMTKTFAEVSQIGEGKILLEFEILAKAENVLSLRSISVGRIFLRLEKWSPETRCMSEGEKRHETWVRIVGLPVSLWDQTILRRIREECGGFLVVDSHTKKLKELQWAHILVKMNRDELPNLVKIWIEDFYYALTLWWEVRSVLKVGSVGLRRVKIAAAGEVRGKAHARASKRVMEEGGVTRLVAMPQLIDGTRGQTCRSGQPVELRLVGRM</sequence>
<dbReference type="EMBL" id="QGNW01001610">
    <property type="protein sequence ID" value="RVW35230.1"/>
    <property type="molecule type" value="Genomic_DNA"/>
</dbReference>